<dbReference type="PANTHER" id="PTHR22604">
    <property type="entry name" value="OXIDOREDUCTASES"/>
    <property type="match status" value="1"/>
</dbReference>
<dbReference type="SUPFAM" id="SSF55347">
    <property type="entry name" value="Glyceraldehyde-3-phosphate dehydrogenase-like, C-terminal domain"/>
    <property type="match status" value="1"/>
</dbReference>
<evidence type="ECO:0000256" key="4">
    <source>
        <dbReference type="ARBA" id="ARBA00042988"/>
    </source>
</evidence>
<dbReference type="EMBL" id="KI545860">
    <property type="protein sequence ID" value="EST08179.1"/>
    <property type="molecule type" value="Genomic_DNA"/>
</dbReference>
<dbReference type="Pfam" id="PF22725">
    <property type="entry name" value="GFO_IDH_MocA_C3"/>
    <property type="match status" value="1"/>
</dbReference>
<reference evidence="9" key="1">
    <citation type="journal article" date="2013" name="Genome Announc.">
        <title>Draft genome sequence of Pseudozyma brasiliensis sp. nov. strain GHG001, a high producer of endo-1,4-xylanase isolated from an insect pest of sugarcane.</title>
        <authorList>
            <person name="Oliveira J.V.D.C."/>
            <person name="dos Santos R.A.C."/>
            <person name="Borges T.A."/>
            <person name="Riano-Pachon D.M."/>
            <person name="Goldman G.H."/>
        </authorList>
    </citation>
    <scope>NUCLEOTIDE SEQUENCE [LARGE SCALE GENOMIC DNA]</scope>
    <source>
        <strain evidence="9">GHG001</strain>
    </source>
</reference>
<evidence type="ECO:0000256" key="3">
    <source>
        <dbReference type="ARBA" id="ARBA00038984"/>
    </source>
</evidence>
<dbReference type="HOGENOM" id="CLU_023194_7_2_1"/>
<dbReference type="RefSeq" id="XP_016293168.1">
    <property type="nucleotide sequence ID" value="XM_016435422.1"/>
</dbReference>
<evidence type="ECO:0000259" key="7">
    <source>
        <dbReference type="Pfam" id="PF22725"/>
    </source>
</evidence>
<accession>V5EZA9</accession>
<organism evidence="8 9">
    <name type="scientific">Kalmanozyma brasiliensis (strain GHG001)</name>
    <name type="common">Yeast</name>
    <name type="synonym">Pseudozyma brasiliensis</name>
    <dbReference type="NCBI Taxonomy" id="1365824"/>
    <lineage>
        <taxon>Eukaryota</taxon>
        <taxon>Fungi</taxon>
        <taxon>Dikarya</taxon>
        <taxon>Basidiomycota</taxon>
        <taxon>Ustilaginomycotina</taxon>
        <taxon>Ustilaginomycetes</taxon>
        <taxon>Ustilaginales</taxon>
        <taxon>Ustilaginaceae</taxon>
        <taxon>Kalmanozyma</taxon>
    </lineage>
</organism>
<comment type="catalytic activity">
    <reaction evidence="5">
        <text>D-xylose + NADP(+) = D-xylono-1,5-lactone + NADPH + H(+)</text>
        <dbReference type="Rhea" id="RHEA:22000"/>
        <dbReference type="ChEBI" id="CHEBI:15378"/>
        <dbReference type="ChEBI" id="CHEBI:15867"/>
        <dbReference type="ChEBI" id="CHEBI:53455"/>
        <dbReference type="ChEBI" id="CHEBI:57783"/>
        <dbReference type="ChEBI" id="CHEBI:58349"/>
        <dbReference type="EC" id="1.1.1.179"/>
    </reaction>
</comment>
<dbReference type="STRING" id="1365824.V5EZA9"/>
<dbReference type="SUPFAM" id="SSF51735">
    <property type="entry name" value="NAD(P)-binding Rossmann-fold domains"/>
    <property type="match status" value="1"/>
</dbReference>
<evidence type="ECO:0000259" key="6">
    <source>
        <dbReference type="Pfam" id="PF01408"/>
    </source>
</evidence>
<dbReference type="Pfam" id="PF01408">
    <property type="entry name" value="GFO_IDH_MocA"/>
    <property type="match status" value="1"/>
</dbReference>
<comment type="similarity">
    <text evidence="1">Belongs to the Gfo/Idh/MocA family.</text>
</comment>
<dbReference type="eggNOG" id="KOG2741">
    <property type="taxonomic scope" value="Eukaryota"/>
</dbReference>
<keyword evidence="2" id="KW-0560">Oxidoreductase</keyword>
<dbReference type="Proteomes" id="UP000019377">
    <property type="component" value="Unassembled WGS sequence"/>
</dbReference>
<evidence type="ECO:0000256" key="1">
    <source>
        <dbReference type="ARBA" id="ARBA00010928"/>
    </source>
</evidence>
<dbReference type="InterPro" id="IPR036291">
    <property type="entry name" value="NAD(P)-bd_dom_sf"/>
</dbReference>
<dbReference type="OrthoDB" id="2129491at2759"/>
<proteinExistence type="inferred from homology"/>
<dbReference type="OMA" id="HMSLYHL"/>
<feature type="domain" description="Gfo/Idh/MocA-like oxidoreductase N-terminal" evidence="6">
    <location>
        <begin position="32"/>
        <end position="135"/>
    </location>
</feature>
<dbReference type="GO" id="GO:0000166">
    <property type="term" value="F:nucleotide binding"/>
    <property type="evidence" value="ECO:0007669"/>
    <property type="project" value="InterPro"/>
</dbReference>
<evidence type="ECO:0000313" key="9">
    <source>
        <dbReference type="Proteomes" id="UP000019377"/>
    </source>
</evidence>
<name>V5EZA9_KALBG</name>
<evidence type="ECO:0000313" key="8">
    <source>
        <dbReference type="EMBL" id="EST08179.1"/>
    </source>
</evidence>
<dbReference type="EC" id="1.1.1.179" evidence="3"/>
<protein>
    <recommendedName>
        <fullName evidence="3">D-xylose 1-dehydrogenase (NADP(+), D-xylono-1,5-lactone-forming)</fullName>
        <ecNumber evidence="3">1.1.1.179</ecNumber>
    </recommendedName>
    <alternativeName>
        <fullName evidence="4">D-xylose-NADP dehydrogenase</fullName>
    </alternativeName>
</protein>
<dbReference type="PANTHER" id="PTHR22604:SF105">
    <property type="entry name" value="TRANS-1,2-DIHYDROBENZENE-1,2-DIOL DEHYDROGENASE"/>
    <property type="match status" value="1"/>
</dbReference>
<dbReference type="InterPro" id="IPR000683">
    <property type="entry name" value="Gfo/Idh/MocA-like_OxRdtase_N"/>
</dbReference>
<dbReference type="GO" id="GO:0047837">
    <property type="term" value="F:D-xylose 1-dehydrogenase (NADP+) activity"/>
    <property type="evidence" value="ECO:0007669"/>
    <property type="project" value="UniProtKB-EC"/>
</dbReference>
<sequence>MTSVYECKWGILATGGIAETFSKDLLIDPSTRSVSDVKHTIVAAASSSSSSRATEFLKKVGADSSAKGYGSYEELVADPNVSIIYVATPHSHHYENTLLALEAGKHVCCEKPFTINAAQTKHLIKVAREKKLFLMEAVWIRFFPLVLELQRLIFEEKILGNVRRVFSDFGNQFAPDPKHRLYNPDLGGGALLDLGIYALTWQMITLFADPKNNKTAPSVVGSIVKTPLTNVDEFTTMILNFGPTLAQGIASTNMTIRCSDKYCVLIQGDKADISVPWAPYRPTSFTIHEKDSEGVYTGKEDKKDFDIPGHGMFWEADACARALRDGKLEEERCSLAESTITMEIMDKVRYSNDFRYPEKLEATRSDA</sequence>
<evidence type="ECO:0000256" key="5">
    <source>
        <dbReference type="ARBA" id="ARBA00049233"/>
    </source>
</evidence>
<feature type="domain" description="GFO/IDH/MocA-like oxidoreductase" evidence="7">
    <location>
        <begin position="154"/>
        <end position="271"/>
    </location>
</feature>
<keyword evidence="9" id="KW-1185">Reference proteome</keyword>
<dbReference type="AlphaFoldDB" id="V5EZA9"/>
<gene>
    <name evidence="8" type="ORF">PSEUBRA_SCAF18g04724</name>
</gene>
<dbReference type="InterPro" id="IPR050984">
    <property type="entry name" value="Gfo/Idh/MocA_domain"/>
</dbReference>
<dbReference type="Gene3D" id="3.30.360.10">
    <property type="entry name" value="Dihydrodipicolinate Reductase, domain 2"/>
    <property type="match status" value="1"/>
</dbReference>
<dbReference type="Gene3D" id="3.40.50.720">
    <property type="entry name" value="NAD(P)-binding Rossmann-like Domain"/>
    <property type="match status" value="1"/>
</dbReference>
<dbReference type="GeneID" id="27418042"/>
<evidence type="ECO:0000256" key="2">
    <source>
        <dbReference type="ARBA" id="ARBA00023002"/>
    </source>
</evidence>
<dbReference type="InterPro" id="IPR055170">
    <property type="entry name" value="GFO_IDH_MocA-like_dom"/>
</dbReference>